<keyword evidence="2" id="KW-1185">Reference proteome</keyword>
<dbReference type="Proteomes" id="UP001283361">
    <property type="component" value="Unassembled WGS sequence"/>
</dbReference>
<gene>
    <name evidence="1" type="ORF">RRG08_026564</name>
</gene>
<dbReference type="AlphaFoldDB" id="A0AAE0Y3Z0"/>
<comment type="caution">
    <text evidence="1">The sequence shown here is derived from an EMBL/GenBank/DDBJ whole genome shotgun (WGS) entry which is preliminary data.</text>
</comment>
<reference evidence="1" key="1">
    <citation type="journal article" date="2023" name="G3 (Bethesda)">
        <title>A reference genome for the long-term kleptoplast-retaining sea slug Elysia crispata morphotype clarki.</title>
        <authorList>
            <person name="Eastman K.E."/>
            <person name="Pendleton A.L."/>
            <person name="Shaikh M.A."/>
            <person name="Suttiyut T."/>
            <person name="Ogas R."/>
            <person name="Tomko P."/>
            <person name="Gavelis G."/>
            <person name="Widhalm J.R."/>
            <person name="Wisecaver J.H."/>
        </authorList>
    </citation>
    <scope>NUCLEOTIDE SEQUENCE</scope>
    <source>
        <strain evidence="1">ECLA1</strain>
    </source>
</reference>
<evidence type="ECO:0000313" key="1">
    <source>
        <dbReference type="EMBL" id="KAK3732182.1"/>
    </source>
</evidence>
<sequence>MAFIAKPCLIKSDHQEDLIGQFTNKARLLYEPEELGCISAFTLINNNNNNNISISLISPRATAVGGSKSRLVSCDIRQGVRTGESRESGVSHGVGNLGCRPSRFRSHQSSVGGSSNPLLFASGPPMSSFALEDTSQSRVVKSGLLGLSLETEEEEVNSSTIYPTPSSHAVTTQWESLEAKSKKRSRIRTMAFIAKPCVMKSDHQEDLIGQFTNKARLPYEPEELGCVSAFTLIKRRAAEPSETSGEGNFLTEQFTFVVKSFAPGNDICASPAKLCI</sequence>
<proteinExistence type="predicted"/>
<organism evidence="1 2">
    <name type="scientific">Elysia crispata</name>
    <name type="common">lettuce slug</name>
    <dbReference type="NCBI Taxonomy" id="231223"/>
    <lineage>
        <taxon>Eukaryota</taxon>
        <taxon>Metazoa</taxon>
        <taxon>Spiralia</taxon>
        <taxon>Lophotrochozoa</taxon>
        <taxon>Mollusca</taxon>
        <taxon>Gastropoda</taxon>
        <taxon>Heterobranchia</taxon>
        <taxon>Euthyneura</taxon>
        <taxon>Panpulmonata</taxon>
        <taxon>Sacoglossa</taxon>
        <taxon>Placobranchoidea</taxon>
        <taxon>Plakobranchidae</taxon>
        <taxon>Elysia</taxon>
    </lineage>
</organism>
<evidence type="ECO:0000313" key="2">
    <source>
        <dbReference type="Proteomes" id="UP001283361"/>
    </source>
</evidence>
<name>A0AAE0Y3Z0_9GAST</name>
<accession>A0AAE0Y3Z0</accession>
<protein>
    <submittedName>
        <fullName evidence="1">Uncharacterized protein</fullName>
    </submittedName>
</protein>
<dbReference type="EMBL" id="JAWDGP010006980">
    <property type="protein sequence ID" value="KAK3732182.1"/>
    <property type="molecule type" value="Genomic_DNA"/>
</dbReference>